<evidence type="ECO:0000313" key="2">
    <source>
        <dbReference type="Proteomes" id="UP000287124"/>
    </source>
</evidence>
<dbReference type="Proteomes" id="UP000287124">
    <property type="component" value="Unassembled WGS sequence"/>
</dbReference>
<protein>
    <submittedName>
        <fullName evidence="1">Uncharacterized protein</fullName>
    </submittedName>
</protein>
<proteinExistence type="predicted"/>
<evidence type="ECO:0000313" key="1">
    <source>
        <dbReference type="EMBL" id="RTE84610.1"/>
    </source>
</evidence>
<name>A0A430M9F6_9HYPO</name>
<comment type="caution">
    <text evidence="1">The sequence shown here is derived from an EMBL/GenBank/DDBJ whole genome shotgun (WGS) entry which is preliminary data.</text>
</comment>
<gene>
    <name evidence="1" type="ORF">BHE90_000881</name>
</gene>
<accession>A0A430M9F6</accession>
<sequence length="319" mass="36140">MSAGTAEALILDNPTNPVHNTLYMTGSDKPWARTYKPITNTTSHTFVGGDGIAYANFDGAFLPLLEDDALRMSQPAAPPNSRRWRFEVEADIENWFNTEIVNVVLSAWYVYPPMTQTSHAKPLSEINIPENIDSTFSIYAGNDRFPIAIGEIKRNLLEPDVWLQGGVAHSKRQIKLSQELRGYAHKYQCPQVFCFDGSNLLLLQFRASKAEDLEDERCPVDCWILPMSNSACTMRFGLYRLLTQGWRRCQTKYAPPLSIGGLTMHSREFFNGQPIWKHEGKKSRSHPGGYERSVDTATGALKWTRPGDDEVVWETDAFW</sequence>
<keyword evidence="2" id="KW-1185">Reference proteome</keyword>
<reference evidence="1 2" key="1">
    <citation type="submission" date="2017-06" db="EMBL/GenBank/DDBJ databases">
        <title>Comparative genomic analysis of Ambrosia Fusariam Clade fungi.</title>
        <authorList>
            <person name="Stajich J.E."/>
            <person name="Carrillo J."/>
            <person name="Kijimoto T."/>
            <person name="Eskalen A."/>
            <person name="O'Donnell K."/>
            <person name="Kasson M."/>
        </authorList>
    </citation>
    <scope>NUCLEOTIDE SEQUENCE [LARGE SCALE GENOMIC DNA]</scope>
    <source>
        <strain evidence="1 2">UCR1854</strain>
    </source>
</reference>
<dbReference type="EMBL" id="MIKF01000006">
    <property type="protein sequence ID" value="RTE84610.1"/>
    <property type="molecule type" value="Genomic_DNA"/>
</dbReference>
<organism evidence="1 2">
    <name type="scientific">Fusarium euwallaceae</name>
    <dbReference type="NCBI Taxonomy" id="1147111"/>
    <lineage>
        <taxon>Eukaryota</taxon>
        <taxon>Fungi</taxon>
        <taxon>Dikarya</taxon>
        <taxon>Ascomycota</taxon>
        <taxon>Pezizomycotina</taxon>
        <taxon>Sordariomycetes</taxon>
        <taxon>Hypocreomycetidae</taxon>
        <taxon>Hypocreales</taxon>
        <taxon>Nectriaceae</taxon>
        <taxon>Fusarium</taxon>
        <taxon>Fusarium solani species complex</taxon>
    </lineage>
</organism>
<dbReference type="AlphaFoldDB" id="A0A430M9F6"/>